<comment type="caution">
    <text evidence="5">The sequence shown here is derived from an EMBL/GenBank/DDBJ whole genome shotgun (WGS) entry which is preliminary data.</text>
</comment>
<protein>
    <submittedName>
        <fullName evidence="5">Class I SAM-dependent methyltransferase</fullName>
    </submittedName>
</protein>
<comment type="similarity">
    <text evidence="1">Belongs to the methyltransferase superfamily.</text>
</comment>
<feature type="domain" description="Methyltransferase type 11" evidence="4">
    <location>
        <begin position="45"/>
        <end position="136"/>
    </location>
</feature>
<evidence type="ECO:0000256" key="1">
    <source>
        <dbReference type="ARBA" id="ARBA00008361"/>
    </source>
</evidence>
<accession>A0ABT1T0H5</accession>
<dbReference type="GO" id="GO:0032259">
    <property type="term" value="P:methylation"/>
    <property type="evidence" value="ECO:0007669"/>
    <property type="project" value="UniProtKB-KW"/>
</dbReference>
<organism evidence="5 6">
    <name type="scientific">Mucilaginibacter aquariorum</name>
    <dbReference type="NCBI Taxonomy" id="2967225"/>
    <lineage>
        <taxon>Bacteria</taxon>
        <taxon>Pseudomonadati</taxon>
        <taxon>Bacteroidota</taxon>
        <taxon>Sphingobacteriia</taxon>
        <taxon>Sphingobacteriales</taxon>
        <taxon>Sphingobacteriaceae</taxon>
        <taxon>Mucilaginibacter</taxon>
    </lineage>
</organism>
<dbReference type="CDD" id="cd02440">
    <property type="entry name" value="AdoMet_MTases"/>
    <property type="match status" value="1"/>
</dbReference>
<dbReference type="Pfam" id="PF08241">
    <property type="entry name" value="Methyltransf_11"/>
    <property type="match status" value="1"/>
</dbReference>
<keyword evidence="3" id="KW-0808">Transferase</keyword>
<name>A0ABT1T0H5_9SPHI</name>
<dbReference type="InterPro" id="IPR051052">
    <property type="entry name" value="Diverse_substrate_MTase"/>
</dbReference>
<dbReference type="SUPFAM" id="SSF53335">
    <property type="entry name" value="S-adenosyl-L-methionine-dependent methyltransferases"/>
    <property type="match status" value="1"/>
</dbReference>
<dbReference type="PANTHER" id="PTHR44942">
    <property type="entry name" value="METHYLTRANSF_11 DOMAIN-CONTAINING PROTEIN"/>
    <property type="match status" value="1"/>
</dbReference>
<proteinExistence type="inferred from homology"/>
<sequence>MITNNTTRFSNRVNDYVKYRPGYPTQIIDFLQQQFNLSTDKLIADIGAGTGISTALFLDAGYRVIAVEPNEPMREKSIELLGNWPGFKAQNGTSEDTRLPTAGIDAVIAGQAFHWFDAQKTRTEFERILKPGGIIALIWNERRTGSPFEKEYDQLIIKHGKDYVQVDHRNIDAEHIAAFFTPQPYQLKTFYNEQIFDFDGLKGRLSSSSYMPTNQDEGYQPMINDLKLLFDKYQHNNTITIQYDTNVYVGQVNIA</sequence>
<dbReference type="RefSeq" id="WP_256538265.1">
    <property type="nucleotide sequence ID" value="NZ_JANHOH010000001.1"/>
</dbReference>
<gene>
    <name evidence="5" type="ORF">NPE20_08940</name>
</gene>
<keyword evidence="2 5" id="KW-0489">Methyltransferase</keyword>
<dbReference type="InterPro" id="IPR013216">
    <property type="entry name" value="Methyltransf_11"/>
</dbReference>
<evidence type="ECO:0000259" key="4">
    <source>
        <dbReference type="Pfam" id="PF08241"/>
    </source>
</evidence>
<reference evidence="5 6" key="1">
    <citation type="submission" date="2022-07" db="EMBL/GenBank/DDBJ databases">
        <title>Mucilaginibacter sp. JC4.</title>
        <authorList>
            <person name="Le V."/>
            <person name="Ko S.-R."/>
            <person name="Ahn C.-Y."/>
            <person name="Oh H.-M."/>
        </authorList>
    </citation>
    <scope>NUCLEOTIDE SEQUENCE [LARGE SCALE GENOMIC DNA]</scope>
    <source>
        <strain evidence="5 6">JC4</strain>
    </source>
</reference>
<evidence type="ECO:0000313" key="5">
    <source>
        <dbReference type="EMBL" id="MCQ6958082.1"/>
    </source>
</evidence>
<dbReference type="InterPro" id="IPR029063">
    <property type="entry name" value="SAM-dependent_MTases_sf"/>
</dbReference>
<keyword evidence="6" id="KW-1185">Reference proteome</keyword>
<evidence type="ECO:0000313" key="6">
    <source>
        <dbReference type="Proteomes" id="UP001204376"/>
    </source>
</evidence>
<evidence type="ECO:0000256" key="3">
    <source>
        <dbReference type="ARBA" id="ARBA00022679"/>
    </source>
</evidence>
<dbReference type="EMBL" id="JANHOH010000001">
    <property type="protein sequence ID" value="MCQ6958082.1"/>
    <property type="molecule type" value="Genomic_DNA"/>
</dbReference>
<dbReference type="Gene3D" id="3.40.50.150">
    <property type="entry name" value="Vaccinia Virus protein VP39"/>
    <property type="match status" value="1"/>
</dbReference>
<dbReference type="Proteomes" id="UP001204376">
    <property type="component" value="Unassembled WGS sequence"/>
</dbReference>
<dbReference type="GO" id="GO:0008168">
    <property type="term" value="F:methyltransferase activity"/>
    <property type="evidence" value="ECO:0007669"/>
    <property type="project" value="UniProtKB-KW"/>
</dbReference>
<dbReference type="PANTHER" id="PTHR44942:SF4">
    <property type="entry name" value="METHYLTRANSFERASE TYPE 11 DOMAIN-CONTAINING PROTEIN"/>
    <property type="match status" value="1"/>
</dbReference>
<evidence type="ECO:0000256" key="2">
    <source>
        <dbReference type="ARBA" id="ARBA00022603"/>
    </source>
</evidence>